<reference evidence="1" key="1">
    <citation type="submission" date="2018-05" db="EMBL/GenBank/DDBJ databases">
        <authorList>
            <person name="Lanie J.A."/>
            <person name="Ng W.-L."/>
            <person name="Kazmierczak K.M."/>
            <person name="Andrzejewski T.M."/>
            <person name="Davidsen T.M."/>
            <person name="Wayne K.J."/>
            <person name="Tettelin H."/>
            <person name="Glass J.I."/>
            <person name="Rusch D."/>
            <person name="Podicherti R."/>
            <person name="Tsui H.-C.T."/>
            <person name="Winkler M.E."/>
        </authorList>
    </citation>
    <scope>NUCLEOTIDE SEQUENCE</scope>
</reference>
<name>A0A381SSZ8_9ZZZZ</name>
<sequence length="217" mass="22838">MENKGPCVSRWLACFFFIIFTVLAPTTMSYPIGITGEAVEHGCLCHGGGIASDSVSIEVTGFPEKWEASVKYEISITALSSVSEDGSALGGFNLHVDAGSLSVLDDAVHVVDGEATHTESGNMDRTWTVIWTAPSSYARDISYRVYANTVDGDGTADSDDAWSVLTGLMKGPPSDDSPGAGEPSLMPPFLLGLAASLIIVHIIPHGGARTEVSDEDE</sequence>
<evidence type="ECO:0008006" key="2">
    <source>
        <dbReference type="Google" id="ProtNLM"/>
    </source>
</evidence>
<dbReference type="NCBIfam" id="NF041895">
    <property type="entry name" value="choice_anch_V"/>
    <property type="match status" value="1"/>
</dbReference>
<dbReference type="AlphaFoldDB" id="A0A381SSZ8"/>
<organism evidence="1">
    <name type="scientific">marine metagenome</name>
    <dbReference type="NCBI Taxonomy" id="408172"/>
    <lineage>
        <taxon>unclassified sequences</taxon>
        <taxon>metagenomes</taxon>
        <taxon>ecological metagenomes</taxon>
    </lineage>
</organism>
<gene>
    <name evidence="1" type="ORF">METZ01_LOCUS59388</name>
</gene>
<protein>
    <recommendedName>
        <fullName evidence="2">Reelin domain-containing protein</fullName>
    </recommendedName>
</protein>
<dbReference type="EMBL" id="UINC01003463">
    <property type="protein sequence ID" value="SVA06534.1"/>
    <property type="molecule type" value="Genomic_DNA"/>
</dbReference>
<evidence type="ECO:0000313" key="1">
    <source>
        <dbReference type="EMBL" id="SVA06534.1"/>
    </source>
</evidence>
<proteinExistence type="predicted"/>
<accession>A0A381SSZ8</accession>